<dbReference type="GO" id="GO:0016491">
    <property type="term" value="F:oxidoreductase activity"/>
    <property type="evidence" value="ECO:0007669"/>
    <property type="project" value="UniProtKB-KW"/>
</dbReference>
<evidence type="ECO:0000259" key="3">
    <source>
        <dbReference type="Pfam" id="PF05368"/>
    </source>
</evidence>
<evidence type="ECO:0000313" key="4">
    <source>
        <dbReference type="EMBL" id="KAF2151861.1"/>
    </source>
</evidence>
<keyword evidence="2" id="KW-0560">Oxidoreductase</keyword>
<name>A0A9P4IYC6_9PEZI</name>
<dbReference type="PANTHER" id="PTHR47706:SF1">
    <property type="entry name" value="CIPA-LIKE, PUTATIVE (AFU_ORTHOLOGUE AFUA_1G12460)-RELATED"/>
    <property type="match status" value="1"/>
</dbReference>
<dbReference type="EMBL" id="ML996087">
    <property type="protein sequence ID" value="KAF2151861.1"/>
    <property type="molecule type" value="Genomic_DNA"/>
</dbReference>
<evidence type="ECO:0000256" key="1">
    <source>
        <dbReference type="ARBA" id="ARBA00022857"/>
    </source>
</evidence>
<evidence type="ECO:0000256" key="2">
    <source>
        <dbReference type="ARBA" id="ARBA00023002"/>
    </source>
</evidence>
<evidence type="ECO:0000313" key="5">
    <source>
        <dbReference type="Proteomes" id="UP000799439"/>
    </source>
</evidence>
<dbReference type="InterPro" id="IPR051609">
    <property type="entry name" value="NmrA/Isoflavone_reductase-like"/>
</dbReference>
<gene>
    <name evidence="4" type="ORF">K461DRAFT_322011</name>
</gene>
<dbReference type="InterPro" id="IPR036291">
    <property type="entry name" value="NAD(P)-bd_dom_sf"/>
</dbReference>
<dbReference type="PANTHER" id="PTHR47706">
    <property type="entry name" value="NMRA-LIKE FAMILY PROTEIN"/>
    <property type="match status" value="1"/>
</dbReference>
<dbReference type="Gene3D" id="3.40.50.720">
    <property type="entry name" value="NAD(P)-binding Rossmann-like Domain"/>
    <property type="match status" value="1"/>
</dbReference>
<keyword evidence="1" id="KW-0521">NADP</keyword>
<sequence length="309" mass="32945">MSNNIKHVAVWGATGNLGPSIVDQLVQAGFDVTILSRSAELPSNVNKAAKVKQITDFSSVPDVAAALKGQDAVVSTAGASALELQANVIDAAIEAGVKFFLPSEFGSAPANKKAAALPVFQGKEAIRKHLATRADEGKIAYALVGNGPFLDWGLRIPFLLSVDGDTPSRIFDGGDVPFSATLLSDVGKTVAEILKSPDQYKNRAVEIRSAVVTQNQLLAASKKASVSGKAYPIQHEKTTEVLEQSYKDLQSGQADIQKTMVNFINVAIYSPDYGNVLPENDSKALGIKQLSEQEVDRIVADIVREKQNQ</sequence>
<proteinExistence type="predicted"/>
<dbReference type="Pfam" id="PF05368">
    <property type="entry name" value="NmrA"/>
    <property type="match status" value="1"/>
</dbReference>
<dbReference type="Gene3D" id="3.90.25.10">
    <property type="entry name" value="UDP-galactose 4-epimerase, domain 1"/>
    <property type="match status" value="1"/>
</dbReference>
<keyword evidence="5" id="KW-1185">Reference proteome</keyword>
<dbReference type="CDD" id="cd05259">
    <property type="entry name" value="PCBER_SDR_a"/>
    <property type="match status" value="1"/>
</dbReference>
<dbReference type="AlphaFoldDB" id="A0A9P4IYC6"/>
<organism evidence="4 5">
    <name type="scientific">Myriangium duriaei CBS 260.36</name>
    <dbReference type="NCBI Taxonomy" id="1168546"/>
    <lineage>
        <taxon>Eukaryota</taxon>
        <taxon>Fungi</taxon>
        <taxon>Dikarya</taxon>
        <taxon>Ascomycota</taxon>
        <taxon>Pezizomycotina</taxon>
        <taxon>Dothideomycetes</taxon>
        <taxon>Dothideomycetidae</taxon>
        <taxon>Myriangiales</taxon>
        <taxon>Myriangiaceae</taxon>
        <taxon>Myriangium</taxon>
    </lineage>
</organism>
<protein>
    <submittedName>
        <fullName evidence="4">NAD(P)-binding protein</fullName>
    </submittedName>
</protein>
<dbReference type="SUPFAM" id="SSF51735">
    <property type="entry name" value="NAD(P)-binding Rossmann-fold domains"/>
    <property type="match status" value="1"/>
</dbReference>
<dbReference type="Proteomes" id="UP000799439">
    <property type="component" value="Unassembled WGS sequence"/>
</dbReference>
<dbReference type="InterPro" id="IPR045312">
    <property type="entry name" value="PCBER-like"/>
</dbReference>
<comment type="caution">
    <text evidence="4">The sequence shown here is derived from an EMBL/GenBank/DDBJ whole genome shotgun (WGS) entry which is preliminary data.</text>
</comment>
<reference evidence="4" key="1">
    <citation type="journal article" date="2020" name="Stud. Mycol.">
        <title>101 Dothideomycetes genomes: a test case for predicting lifestyles and emergence of pathogens.</title>
        <authorList>
            <person name="Haridas S."/>
            <person name="Albert R."/>
            <person name="Binder M."/>
            <person name="Bloem J."/>
            <person name="Labutti K."/>
            <person name="Salamov A."/>
            <person name="Andreopoulos B."/>
            <person name="Baker S."/>
            <person name="Barry K."/>
            <person name="Bills G."/>
            <person name="Bluhm B."/>
            <person name="Cannon C."/>
            <person name="Castanera R."/>
            <person name="Culley D."/>
            <person name="Daum C."/>
            <person name="Ezra D."/>
            <person name="Gonzalez J."/>
            <person name="Henrissat B."/>
            <person name="Kuo A."/>
            <person name="Liang C."/>
            <person name="Lipzen A."/>
            <person name="Lutzoni F."/>
            <person name="Magnuson J."/>
            <person name="Mondo S."/>
            <person name="Nolan M."/>
            <person name="Ohm R."/>
            <person name="Pangilinan J."/>
            <person name="Park H.-J."/>
            <person name="Ramirez L."/>
            <person name="Alfaro M."/>
            <person name="Sun H."/>
            <person name="Tritt A."/>
            <person name="Yoshinaga Y."/>
            <person name="Zwiers L.-H."/>
            <person name="Turgeon B."/>
            <person name="Goodwin S."/>
            <person name="Spatafora J."/>
            <person name="Crous P."/>
            <person name="Grigoriev I."/>
        </authorList>
    </citation>
    <scope>NUCLEOTIDE SEQUENCE</scope>
    <source>
        <strain evidence="4">CBS 260.36</strain>
    </source>
</reference>
<dbReference type="OrthoDB" id="9974981at2759"/>
<dbReference type="InterPro" id="IPR008030">
    <property type="entry name" value="NmrA-like"/>
</dbReference>
<feature type="domain" description="NmrA-like" evidence="3">
    <location>
        <begin position="6"/>
        <end position="231"/>
    </location>
</feature>
<accession>A0A9P4IYC6</accession>